<reference evidence="1" key="1">
    <citation type="submission" date="2022-07" db="EMBL/GenBank/DDBJ databases">
        <title>Genome Sequence of Phlebia brevispora.</title>
        <authorList>
            <person name="Buettner E."/>
        </authorList>
    </citation>
    <scope>NUCLEOTIDE SEQUENCE</scope>
    <source>
        <strain evidence="1">MPL23</strain>
    </source>
</reference>
<dbReference type="EMBL" id="JANHOG010000130">
    <property type="protein sequence ID" value="KAJ3557800.1"/>
    <property type="molecule type" value="Genomic_DNA"/>
</dbReference>
<keyword evidence="2" id="KW-1185">Reference proteome</keyword>
<gene>
    <name evidence="1" type="ORF">NM688_g1274</name>
</gene>
<name>A0ACC1TBN2_9APHY</name>
<evidence type="ECO:0000313" key="1">
    <source>
        <dbReference type="EMBL" id="KAJ3557800.1"/>
    </source>
</evidence>
<dbReference type="Proteomes" id="UP001148662">
    <property type="component" value="Unassembled WGS sequence"/>
</dbReference>
<comment type="caution">
    <text evidence="1">The sequence shown here is derived from an EMBL/GenBank/DDBJ whole genome shotgun (WGS) entry which is preliminary data.</text>
</comment>
<protein>
    <submittedName>
        <fullName evidence="1">Uncharacterized protein</fullName>
    </submittedName>
</protein>
<accession>A0ACC1TBN2</accession>
<evidence type="ECO:0000313" key="2">
    <source>
        <dbReference type="Proteomes" id="UP001148662"/>
    </source>
</evidence>
<organism evidence="1 2">
    <name type="scientific">Phlebia brevispora</name>
    <dbReference type="NCBI Taxonomy" id="194682"/>
    <lineage>
        <taxon>Eukaryota</taxon>
        <taxon>Fungi</taxon>
        <taxon>Dikarya</taxon>
        <taxon>Basidiomycota</taxon>
        <taxon>Agaricomycotina</taxon>
        <taxon>Agaricomycetes</taxon>
        <taxon>Polyporales</taxon>
        <taxon>Meruliaceae</taxon>
        <taxon>Phlebia</taxon>
    </lineage>
</organism>
<proteinExistence type="predicted"/>
<sequence length="941" mass="106432">MMNITCGKIIGQFSDGNRSLPGSLGRRLALALYRVPTSRARKLLHPYGNRTPDDKEDGTVGHDGEMNVTRTPLQSPSLETVVALKAAALVKNAEDLGSTAGVIGIWPATRILWRGNPGRVSYSQQHGQQVETDIGHLSESIKRQLLYTSPNGTSAVRFSNLLTRLLSQPVLSRKHASLSFLHSLAASPSTSPIFPTPLPSLSLPPPPRSHSRQDRHPRSTPPASADTPSLRNAPSGKSKADILREYRAKIDRPHLPEHLLLRDTLYLLQGISGKYVYFASGGDPDSNQLVFKEDVRYIIAAPTKTLIHRLAEVGYLYVRVDSFVRERESRAGIGMIEQSLCHHLQSQLTEYYRLIAVLESQMSANPSQQDALNGDETDVQDIRGRESGLTLKRLDVWIQEWRLRMRMMSVCVEGARGAQGGALVNLIHGYADNGDPFVRKFTDQLLEEVSMPFFATLHKWLFSGELYDPFAEFFVAVDPELAHLQYVQQSSGGQLGGDGGFGVGPEDGADEREGGLKLWEEKYQFQREMLPAFVGEAFGRKIFSTGKSLNFIRYSCHDSDWVATRERLSNTGGTLKYSDIAGLERSIDTAYQIASRRLLDIFFEKYGLLDHLRALKNYLLLGYGDFADQLMETLAPSLSRPANTLYRHNLTATLETAIRQSSAQNDPPDVLRRLDARMLEYSHGEIGWDVFTLEYKVDAPIDTVLDPEAMIKYLKLFNHLWKIKRVESTLSTGWMRIAGGSRTFLRVPELAFEWHQVQLVMAEMIHFIRQMEAYCQLEVIECSWKILLDFVQKKDGDLDALIETHRAYLDRMVKKVLLLSPRHGREENLLNQVRELFTIILQFREATDDFYNYCLSESARRDAERDEERGIFTGSEPRRGLHSLPDIVGRIKEYSSAFSEKIQTVVQGLQSHTDLDCRFLGVRLSFSDFYKVRKEQVQQRS</sequence>